<evidence type="ECO:0000259" key="2">
    <source>
        <dbReference type="Pfam" id="PF19278"/>
    </source>
</evidence>
<reference evidence="3 4" key="1">
    <citation type="submission" date="2024-05" db="EMBL/GenBank/DDBJ databases">
        <title>Genome sequence of Ponticoccus litoralis KCCM 90028.</title>
        <authorList>
            <person name="Kim J.M."/>
            <person name="Lee J.K."/>
            <person name="Choi B.J."/>
            <person name="Bayburt H."/>
            <person name="Baek J.H."/>
            <person name="Jeon C.O."/>
        </authorList>
    </citation>
    <scope>NUCLEOTIDE SEQUENCE [LARGE SCALE GENOMIC DNA]</scope>
    <source>
        <strain evidence="3 4">KCCM 90028</strain>
    </source>
</reference>
<protein>
    <recommendedName>
        <fullName evidence="2">Acetophenone carboxylase-like C-terminal domain-containing protein</fullName>
    </recommendedName>
</protein>
<dbReference type="RefSeq" id="WP_347168619.1">
    <property type="nucleotide sequence ID" value="NZ_JBDNCH010000004.1"/>
</dbReference>
<organism evidence="3 4">
    <name type="scientific">Ponticoccus litoralis</name>
    <dbReference type="NCBI Taxonomy" id="422297"/>
    <lineage>
        <taxon>Bacteria</taxon>
        <taxon>Pseudomonadati</taxon>
        <taxon>Pseudomonadota</taxon>
        <taxon>Alphaproteobacteria</taxon>
        <taxon>Rhodobacterales</taxon>
        <taxon>Roseobacteraceae</taxon>
        <taxon>Ponticoccus</taxon>
    </lineage>
</organism>
<dbReference type="EMBL" id="JBDNCH010000004">
    <property type="protein sequence ID" value="MEN9063347.1"/>
    <property type="molecule type" value="Genomic_DNA"/>
</dbReference>
<dbReference type="Pfam" id="PF19278">
    <property type="entry name" value="Hydant_A_C"/>
    <property type="match status" value="1"/>
</dbReference>
<dbReference type="AlphaFoldDB" id="A0AAW9STV3"/>
<evidence type="ECO:0000256" key="1">
    <source>
        <dbReference type="SAM" id="MobiDB-lite"/>
    </source>
</evidence>
<sequence length="120" mass="12958">MRRSGPITRPAIRDCSAVPSRNATSRSCPGPSSSRPRRSRLEPRQADGTAFDAAAIGDRSVFLPADHDYRDVPIYWRPDLAAGASFQGPALVAEPQTTTFVTAAFTGRIDSKSNLVLEKV</sequence>
<evidence type="ECO:0000313" key="3">
    <source>
        <dbReference type="EMBL" id="MEN9063347.1"/>
    </source>
</evidence>
<dbReference type="Proteomes" id="UP001428774">
    <property type="component" value="Unassembled WGS sequence"/>
</dbReference>
<name>A0AAW9STV3_9RHOB</name>
<proteinExistence type="predicted"/>
<feature type="domain" description="Acetophenone carboxylase-like C-terminal" evidence="2">
    <location>
        <begin position="46"/>
        <end position="113"/>
    </location>
</feature>
<keyword evidence="4" id="KW-1185">Reference proteome</keyword>
<gene>
    <name evidence="3" type="ORF">ABFB10_22465</name>
</gene>
<accession>A0AAW9STV3</accession>
<dbReference type="InterPro" id="IPR049517">
    <property type="entry name" value="ACX-like_C"/>
</dbReference>
<comment type="caution">
    <text evidence="3">The sequence shown here is derived from an EMBL/GenBank/DDBJ whole genome shotgun (WGS) entry which is preliminary data.</text>
</comment>
<feature type="compositionally biased region" description="Low complexity" evidence="1">
    <location>
        <begin position="25"/>
        <end position="34"/>
    </location>
</feature>
<evidence type="ECO:0000313" key="4">
    <source>
        <dbReference type="Proteomes" id="UP001428774"/>
    </source>
</evidence>
<feature type="region of interest" description="Disordered" evidence="1">
    <location>
        <begin position="1"/>
        <end position="50"/>
    </location>
</feature>